<proteinExistence type="predicted"/>
<comment type="caution">
    <text evidence="1">The sequence shown here is derived from an EMBL/GenBank/DDBJ whole genome shotgun (WGS) entry which is preliminary data.</text>
</comment>
<evidence type="ECO:0000313" key="2">
    <source>
        <dbReference type="Proteomes" id="UP000299102"/>
    </source>
</evidence>
<gene>
    <name evidence="1" type="ORF">EVAR_16433_1</name>
</gene>
<protein>
    <submittedName>
        <fullName evidence="1">Uncharacterized protein</fullName>
    </submittedName>
</protein>
<accession>A0A4C1UK66</accession>
<evidence type="ECO:0000313" key="1">
    <source>
        <dbReference type="EMBL" id="GBP26853.1"/>
    </source>
</evidence>
<keyword evidence="2" id="KW-1185">Reference proteome</keyword>
<name>A0A4C1UK66_EUMVA</name>
<sequence length="98" mass="11469">MMRGFRIFNACRAAYQNVSDLIPNGYMRQKCTIRSRRPRSTNKTRRSRRVEIQRTAKSLTVVVVHHLSEDLETAPLNVSEENVYQESLVSRAYCMKTF</sequence>
<reference evidence="1 2" key="1">
    <citation type="journal article" date="2019" name="Commun. Biol.">
        <title>The bagworm genome reveals a unique fibroin gene that provides high tensile strength.</title>
        <authorList>
            <person name="Kono N."/>
            <person name="Nakamura H."/>
            <person name="Ohtoshi R."/>
            <person name="Tomita M."/>
            <person name="Numata K."/>
            <person name="Arakawa K."/>
        </authorList>
    </citation>
    <scope>NUCLEOTIDE SEQUENCE [LARGE SCALE GENOMIC DNA]</scope>
</reference>
<organism evidence="1 2">
    <name type="scientific">Eumeta variegata</name>
    <name type="common">Bagworm moth</name>
    <name type="synonym">Eumeta japonica</name>
    <dbReference type="NCBI Taxonomy" id="151549"/>
    <lineage>
        <taxon>Eukaryota</taxon>
        <taxon>Metazoa</taxon>
        <taxon>Ecdysozoa</taxon>
        <taxon>Arthropoda</taxon>
        <taxon>Hexapoda</taxon>
        <taxon>Insecta</taxon>
        <taxon>Pterygota</taxon>
        <taxon>Neoptera</taxon>
        <taxon>Endopterygota</taxon>
        <taxon>Lepidoptera</taxon>
        <taxon>Glossata</taxon>
        <taxon>Ditrysia</taxon>
        <taxon>Tineoidea</taxon>
        <taxon>Psychidae</taxon>
        <taxon>Oiketicinae</taxon>
        <taxon>Eumeta</taxon>
    </lineage>
</organism>
<dbReference type="Proteomes" id="UP000299102">
    <property type="component" value="Unassembled WGS sequence"/>
</dbReference>
<dbReference type="EMBL" id="BGZK01000186">
    <property type="protein sequence ID" value="GBP26853.1"/>
    <property type="molecule type" value="Genomic_DNA"/>
</dbReference>
<dbReference type="AlphaFoldDB" id="A0A4C1UK66"/>